<dbReference type="InterPro" id="IPR003807">
    <property type="entry name" value="DUF202"/>
</dbReference>
<sequence length="127" mass="14637">MSDAEKQKIKKLKKKLRLQEQQNREIRDQMAMQRTTFANERTLMAYLRTAMAVAAGGFAAIKFSNDFYLKGIGIILILGGIALTVYSLTRYRSKQKAIEGHHQRYAPTSHHHATLHRNRYNDADLMD</sequence>
<comment type="subcellular location">
    <subcellularLocation>
        <location evidence="1">Endomembrane system</location>
        <topology evidence="1">Multi-pass membrane protein</topology>
    </subcellularLocation>
</comment>
<feature type="domain" description="DUF202" evidence="7">
    <location>
        <begin position="34"/>
        <end position="97"/>
    </location>
</feature>
<feature type="transmembrane region" description="Helical" evidence="6">
    <location>
        <begin position="43"/>
        <end position="61"/>
    </location>
</feature>
<dbReference type="EMBL" id="QWGE01000003">
    <property type="protein sequence ID" value="RIJ37790.1"/>
    <property type="molecule type" value="Genomic_DNA"/>
</dbReference>
<evidence type="ECO:0000259" key="7">
    <source>
        <dbReference type="Pfam" id="PF02656"/>
    </source>
</evidence>
<evidence type="ECO:0000256" key="1">
    <source>
        <dbReference type="ARBA" id="ARBA00004127"/>
    </source>
</evidence>
<reference evidence="9" key="1">
    <citation type="submission" date="2018-08" db="EMBL/GenBank/DDBJ databases">
        <title>Mucilaginibacter sp. MYSH2.</title>
        <authorList>
            <person name="Seo T."/>
        </authorList>
    </citation>
    <scope>NUCLEOTIDE SEQUENCE [LARGE SCALE GENOMIC DNA]</scope>
    <source>
        <strain evidence="9">KIRAN</strain>
    </source>
</reference>
<dbReference type="AlphaFoldDB" id="A0A399S121"/>
<keyword evidence="4 6" id="KW-0472">Membrane</keyword>
<evidence type="ECO:0000256" key="2">
    <source>
        <dbReference type="ARBA" id="ARBA00022692"/>
    </source>
</evidence>
<evidence type="ECO:0000313" key="8">
    <source>
        <dbReference type="EMBL" id="RIJ37790.1"/>
    </source>
</evidence>
<evidence type="ECO:0000313" key="9">
    <source>
        <dbReference type="Proteomes" id="UP000266005"/>
    </source>
</evidence>
<gene>
    <name evidence="8" type="ORF">D1627_11905</name>
</gene>
<organism evidence="8 9">
    <name type="scientific">Pontibacter oryzae</name>
    <dbReference type="NCBI Taxonomy" id="2304593"/>
    <lineage>
        <taxon>Bacteria</taxon>
        <taxon>Pseudomonadati</taxon>
        <taxon>Bacteroidota</taxon>
        <taxon>Cytophagia</taxon>
        <taxon>Cytophagales</taxon>
        <taxon>Hymenobacteraceae</taxon>
        <taxon>Pontibacter</taxon>
    </lineage>
</organism>
<dbReference type="RefSeq" id="WP_119432447.1">
    <property type="nucleotide sequence ID" value="NZ_QWGE01000003.1"/>
</dbReference>
<keyword evidence="3 6" id="KW-1133">Transmembrane helix</keyword>
<keyword evidence="9" id="KW-1185">Reference proteome</keyword>
<feature type="transmembrane region" description="Helical" evidence="6">
    <location>
        <begin position="67"/>
        <end position="88"/>
    </location>
</feature>
<evidence type="ECO:0000256" key="3">
    <source>
        <dbReference type="ARBA" id="ARBA00022989"/>
    </source>
</evidence>
<dbReference type="GO" id="GO:0012505">
    <property type="term" value="C:endomembrane system"/>
    <property type="evidence" value="ECO:0007669"/>
    <property type="project" value="UniProtKB-SubCell"/>
</dbReference>
<evidence type="ECO:0000256" key="6">
    <source>
        <dbReference type="SAM" id="Phobius"/>
    </source>
</evidence>
<name>A0A399S121_9BACT</name>
<accession>A0A399S121</accession>
<keyword evidence="5" id="KW-0175">Coiled coil</keyword>
<protein>
    <submittedName>
        <fullName evidence="8">DUF202 domain-containing protein</fullName>
    </submittedName>
</protein>
<keyword evidence="2 6" id="KW-0812">Transmembrane</keyword>
<feature type="coiled-coil region" evidence="5">
    <location>
        <begin position="1"/>
        <end position="29"/>
    </location>
</feature>
<evidence type="ECO:0000256" key="5">
    <source>
        <dbReference type="SAM" id="Coils"/>
    </source>
</evidence>
<proteinExistence type="predicted"/>
<comment type="caution">
    <text evidence="8">The sequence shown here is derived from an EMBL/GenBank/DDBJ whole genome shotgun (WGS) entry which is preliminary data.</text>
</comment>
<dbReference type="OrthoDB" id="582337at2"/>
<dbReference type="Pfam" id="PF02656">
    <property type="entry name" value="DUF202"/>
    <property type="match status" value="1"/>
</dbReference>
<dbReference type="Proteomes" id="UP000266005">
    <property type="component" value="Unassembled WGS sequence"/>
</dbReference>
<evidence type="ECO:0000256" key="4">
    <source>
        <dbReference type="ARBA" id="ARBA00023136"/>
    </source>
</evidence>